<dbReference type="EMBL" id="JACIDT010000008">
    <property type="protein sequence ID" value="MBB3926784.1"/>
    <property type="molecule type" value="Genomic_DNA"/>
</dbReference>
<proteinExistence type="predicted"/>
<dbReference type="AlphaFoldDB" id="A0A7W6BS37"/>
<reference evidence="1 2" key="1">
    <citation type="submission" date="2020-08" db="EMBL/GenBank/DDBJ databases">
        <title>Genomic Encyclopedia of Type Strains, Phase IV (KMG-IV): sequencing the most valuable type-strain genomes for metagenomic binning, comparative biology and taxonomic classification.</title>
        <authorList>
            <person name="Goeker M."/>
        </authorList>
    </citation>
    <scope>NUCLEOTIDE SEQUENCE [LARGE SCALE GENOMIC DNA]</scope>
    <source>
        <strain evidence="1 2">DSM 26189</strain>
    </source>
</reference>
<organism evidence="1 2">
    <name type="scientific">Sphingobium jiangsuense</name>
    <dbReference type="NCBI Taxonomy" id="870476"/>
    <lineage>
        <taxon>Bacteria</taxon>
        <taxon>Pseudomonadati</taxon>
        <taxon>Pseudomonadota</taxon>
        <taxon>Alphaproteobacteria</taxon>
        <taxon>Sphingomonadales</taxon>
        <taxon>Sphingomonadaceae</taxon>
        <taxon>Sphingobium</taxon>
    </lineage>
</organism>
<dbReference type="Proteomes" id="UP000571950">
    <property type="component" value="Unassembled WGS sequence"/>
</dbReference>
<comment type="caution">
    <text evidence="1">The sequence shown here is derived from an EMBL/GenBank/DDBJ whole genome shotgun (WGS) entry which is preliminary data.</text>
</comment>
<protein>
    <submittedName>
        <fullName evidence="1">Uncharacterized protein</fullName>
    </submittedName>
</protein>
<keyword evidence="2" id="KW-1185">Reference proteome</keyword>
<sequence length="117" mass="12742">MTSTDPTLLPAAFADLAPLAARWARPTENERNAVRHAATAGEFAAFHDALLPRLDALLTYLRDCPPRPEDPAQRNALMLACAYAEAAPHHELYGGSSEVPFSFDARRFVADHGDEAL</sequence>
<evidence type="ECO:0000313" key="1">
    <source>
        <dbReference type="EMBL" id="MBB3926784.1"/>
    </source>
</evidence>
<evidence type="ECO:0000313" key="2">
    <source>
        <dbReference type="Proteomes" id="UP000571950"/>
    </source>
</evidence>
<dbReference type="RefSeq" id="WP_188072290.1">
    <property type="nucleotide sequence ID" value="NZ_BSPS01000012.1"/>
</dbReference>
<gene>
    <name evidence="1" type="ORF">GGR43_002507</name>
</gene>
<name>A0A7W6BS37_9SPHN</name>
<accession>A0A7W6BS37</accession>